<dbReference type="EMBL" id="JABFAF010277409">
    <property type="protein sequence ID" value="MBA0880408.1"/>
    <property type="molecule type" value="Genomic_DNA"/>
</dbReference>
<dbReference type="Proteomes" id="UP000593576">
    <property type="component" value="Unassembled WGS sequence"/>
</dbReference>
<gene>
    <name evidence="1" type="ORF">Goshw_016107</name>
</gene>
<dbReference type="OrthoDB" id="10292411at2759"/>
<proteinExistence type="predicted"/>
<reference evidence="1 2" key="1">
    <citation type="journal article" date="2019" name="Genome Biol. Evol.">
        <title>Insights into the evolution of the New World diploid cottons (Gossypium, subgenus Houzingenia) based on genome sequencing.</title>
        <authorList>
            <person name="Grover C.E."/>
            <person name="Arick M.A. 2nd"/>
            <person name="Thrash A."/>
            <person name="Conover J.L."/>
            <person name="Sanders W.S."/>
            <person name="Peterson D.G."/>
            <person name="Frelichowski J.E."/>
            <person name="Scheffler J.A."/>
            <person name="Scheffler B.E."/>
            <person name="Wendel J.F."/>
        </authorList>
    </citation>
    <scope>NUCLEOTIDE SEQUENCE [LARGE SCALE GENOMIC DNA]</scope>
    <source>
        <strain evidence="1">1</strain>
        <tissue evidence="1">Leaf</tissue>
    </source>
</reference>
<protein>
    <submittedName>
        <fullName evidence="1">Uncharacterized protein</fullName>
    </submittedName>
</protein>
<sequence>MVPTVEEYTTLLRCPGIQVDKVYSRDANVLTLQRS</sequence>
<comment type="caution">
    <text evidence="1">The sequence shown here is derived from an EMBL/GenBank/DDBJ whole genome shotgun (WGS) entry which is preliminary data.</text>
</comment>
<evidence type="ECO:0000313" key="2">
    <source>
        <dbReference type="Proteomes" id="UP000593576"/>
    </source>
</evidence>
<organism evidence="1 2">
    <name type="scientific">Gossypium schwendimanii</name>
    <name type="common">Cotton</name>
    <dbReference type="NCBI Taxonomy" id="34291"/>
    <lineage>
        <taxon>Eukaryota</taxon>
        <taxon>Viridiplantae</taxon>
        <taxon>Streptophyta</taxon>
        <taxon>Embryophyta</taxon>
        <taxon>Tracheophyta</taxon>
        <taxon>Spermatophyta</taxon>
        <taxon>Magnoliopsida</taxon>
        <taxon>eudicotyledons</taxon>
        <taxon>Gunneridae</taxon>
        <taxon>Pentapetalae</taxon>
        <taxon>rosids</taxon>
        <taxon>malvids</taxon>
        <taxon>Malvales</taxon>
        <taxon>Malvaceae</taxon>
        <taxon>Malvoideae</taxon>
        <taxon>Gossypium</taxon>
    </lineage>
</organism>
<accession>A0A7J9NB35</accession>
<dbReference type="AlphaFoldDB" id="A0A7J9NB35"/>
<evidence type="ECO:0000313" key="1">
    <source>
        <dbReference type="EMBL" id="MBA0880408.1"/>
    </source>
</evidence>
<name>A0A7J9NB35_GOSSC</name>
<keyword evidence="2" id="KW-1185">Reference proteome</keyword>